<dbReference type="AlphaFoldDB" id="A0A9W6P1T0"/>
<dbReference type="RefSeq" id="WP_271215029.1">
    <property type="nucleotide sequence ID" value="NZ_BSFQ01000119.1"/>
</dbReference>
<gene>
    <name evidence="2" type="ORF">GCM10017577_74610</name>
</gene>
<sequence>MTDLNLTSRDARPPLGGWLPGVRLTELQTAVLNAVADELIPGGDGFPAPSEVDVVSFIARYVAPAGWEPRWFPFFGEDHLRARLEGLGQDFADATSTEQVRVLEGLEREDPEFFTRLRDVVYHAYYSRPEVIRAMNRLLPAAKDYRDSPQPYGYSDVMDDWDDELLARLRGTYTRTEDVRRAEIPADLPHSGRTAQAQLPLETADPLPAPSAG</sequence>
<dbReference type="EMBL" id="BSFQ01000119">
    <property type="protein sequence ID" value="GLL16293.1"/>
    <property type="molecule type" value="Genomic_DNA"/>
</dbReference>
<reference evidence="2" key="1">
    <citation type="journal article" date="2014" name="Int. J. Syst. Evol. Microbiol.">
        <title>Complete genome sequence of Corynebacterium casei LMG S-19264T (=DSM 44701T), isolated from a smear-ripened cheese.</title>
        <authorList>
            <consortium name="US DOE Joint Genome Institute (JGI-PGF)"/>
            <person name="Walter F."/>
            <person name="Albersmeier A."/>
            <person name="Kalinowski J."/>
            <person name="Ruckert C."/>
        </authorList>
    </citation>
    <scope>NUCLEOTIDE SEQUENCE</scope>
    <source>
        <strain evidence="2">VKM Ac-1069</strain>
    </source>
</reference>
<name>A0A9W6P1T0_9PSEU</name>
<feature type="region of interest" description="Disordered" evidence="1">
    <location>
        <begin position="181"/>
        <end position="213"/>
    </location>
</feature>
<keyword evidence="3" id="KW-1185">Reference proteome</keyword>
<proteinExistence type="predicted"/>
<comment type="caution">
    <text evidence="2">The sequence shown here is derived from an EMBL/GenBank/DDBJ whole genome shotgun (WGS) entry which is preliminary data.</text>
</comment>
<organism evidence="2 3">
    <name type="scientific">Pseudonocardia halophobica</name>
    <dbReference type="NCBI Taxonomy" id="29401"/>
    <lineage>
        <taxon>Bacteria</taxon>
        <taxon>Bacillati</taxon>
        <taxon>Actinomycetota</taxon>
        <taxon>Actinomycetes</taxon>
        <taxon>Pseudonocardiales</taxon>
        <taxon>Pseudonocardiaceae</taxon>
        <taxon>Pseudonocardia</taxon>
    </lineage>
</organism>
<evidence type="ECO:0008006" key="4">
    <source>
        <dbReference type="Google" id="ProtNLM"/>
    </source>
</evidence>
<dbReference type="Proteomes" id="UP001143463">
    <property type="component" value="Unassembled WGS sequence"/>
</dbReference>
<protein>
    <recommendedName>
        <fullName evidence="4">Gluconate 2-dehydrogenase subunit 3-like protein</fullName>
    </recommendedName>
</protein>
<reference evidence="2" key="2">
    <citation type="submission" date="2023-01" db="EMBL/GenBank/DDBJ databases">
        <authorList>
            <person name="Sun Q."/>
            <person name="Evtushenko L."/>
        </authorList>
    </citation>
    <scope>NUCLEOTIDE SEQUENCE</scope>
    <source>
        <strain evidence="2">VKM Ac-1069</strain>
    </source>
</reference>
<dbReference type="Pfam" id="PF13618">
    <property type="entry name" value="Gluconate_2-dh3"/>
    <property type="match status" value="1"/>
</dbReference>
<evidence type="ECO:0000256" key="1">
    <source>
        <dbReference type="SAM" id="MobiDB-lite"/>
    </source>
</evidence>
<dbReference type="InterPro" id="IPR027056">
    <property type="entry name" value="Gluconate_2DH_su3"/>
</dbReference>
<accession>A0A9W6P1T0</accession>
<evidence type="ECO:0000313" key="3">
    <source>
        <dbReference type="Proteomes" id="UP001143463"/>
    </source>
</evidence>
<evidence type="ECO:0000313" key="2">
    <source>
        <dbReference type="EMBL" id="GLL16293.1"/>
    </source>
</evidence>